<dbReference type="PANTHER" id="PTHR23404">
    <property type="entry name" value="MOLYBDOPTERIN SYNTHASE RELATED"/>
    <property type="match status" value="1"/>
</dbReference>
<dbReference type="STRING" id="307972.A0A2G8L4L9"/>
<evidence type="ECO:0000256" key="2">
    <source>
        <dbReference type="SAM" id="SignalP"/>
    </source>
</evidence>
<feature type="region of interest" description="Disordered" evidence="1">
    <location>
        <begin position="216"/>
        <end position="236"/>
    </location>
</feature>
<dbReference type="EMBL" id="MRZV01000223">
    <property type="protein sequence ID" value="PIK55178.1"/>
    <property type="molecule type" value="Genomic_DNA"/>
</dbReference>
<dbReference type="Proteomes" id="UP000230750">
    <property type="component" value="Unassembled WGS sequence"/>
</dbReference>
<organism evidence="3 4">
    <name type="scientific">Stichopus japonicus</name>
    <name type="common">Sea cucumber</name>
    <dbReference type="NCBI Taxonomy" id="307972"/>
    <lineage>
        <taxon>Eukaryota</taxon>
        <taxon>Metazoa</taxon>
        <taxon>Echinodermata</taxon>
        <taxon>Eleutherozoa</taxon>
        <taxon>Echinozoa</taxon>
        <taxon>Holothuroidea</taxon>
        <taxon>Aspidochirotacea</taxon>
        <taxon>Aspidochirotida</taxon>
        <taxon>Stichopodidae</taxon>
        <taxon>Apostichopus</taxon>
    </lineage>
</organism>
<feature type="chain" id="PRO_5013741960" evidence="2">
    <location>
        <begin position="16"/>
        <end position="236"/>
    </location>
</feature>
<keyword evidence="2" id="KW-0732">Signal</keyword>
<dbReference type="OrthoDB" id="5531344at2759"/>
<gene>
    <name evidence="3" type="ORF">BSL78_07908</name>
</gene>
<protein>
    <submittedName>
        <fullName evidence="3">Putative MAP3K12-binding inhibitory protein 1-like</fullName>
    </submittedName>
</protein>
<keyword evidence="4" id="KW-1185">Reference proteome</keyword>
<reference evidence="3 4" key="1">
    <citation type="journal article" date="2017" name="PLoS Biol.">
        <title>The sea cucumber genome provides insights into morphological evolution and visceral regeneration.</title>
        <authorList>
            <person name="Zhang X."/>
            <person name="Sun L."/>
            <person name="Yuan J."/>
            <person name="Sun Y."/>
            <person name="Gao Y."/>
            <person name="Zhang L."/>
            <person name="Li S."/>
            <person name="Dai H."/>
            <person name="Hamel J.F."/>
            <person name="Liu C."/>
            <person name="Yu Y."/>
            <person name="Liu S."/>
            <person name="Lin W."/>
            <person name="Guo K."/>
            <person name="Jin S."/>
            <person name="Xu P."/>
            <person name="Storey K.B."/>
            <person name="Huan P."/>
            <person name="Zhang T."/>
            <person name="Zhou Y."/>
            <person name="Zhang J."/>
            <person name="Lin C."/>
            <person name="Li X."/>
            <person name="Xing L."/>
            <person name="Huo D."/>
            <person name="Sun M."/>
            <person name="Wang L."/>
            <person name="Mercier A."/>
            <person name="Li F."/>
            <person name="Yang H."/>
            <person name="Xiang J."/>
        </authorList>
    </citation>
    <scope>NUCLEOTIDE SEQUENCE [LARGE SCALE GENOMIC DNA]</scope>
    <source>
        <strain evidence="3">Shaxun</strain>
        <tissue evidence="3">Muscle</tissue>
    </source>
</reference>
<evidence type="ECO:0000256" key="1">
    <source>
        <dbReference type="SAM" id="MobiDB-lite"/>
    </source>
</evidence>
<feature type="compositionally biased region" description="Polar residues" evidence="1">
    <location>
        <begin position="227"/>
        <end position="236"/>
    </location>
</feature>
<accession>A0A2G8L4L9</accession>
<feature type="signal peptide" evidence="2">
    <location>
        <begin position="1"/>
        <end position="15"/>
    </location>
</feature>
<sequence length="236" mass="26931">MVLHFLQTLLGTVKASINAASDTKPVTTSPVNPELVQIVASSNEIERRIQAFMNRKQSEVDEANCREFCRVASSNIVEDSCARTDSVFTPRDGSKSHVKVSRVAHAYGPQTRPHLINAENVKVDITTQRSPWKRERHEGVEERLQNMESFLKLRKGQKVPENVYQRMKVLEERILQLESLSPEYFSISPSAFKRQRLSQSTSDDTDLEEINNRIKQLEESLRKKKVPSTNDNKSPP</sequence>
<evidence type="ECO:0000313" key="3">
    <source>
        <dbReference type="EMBL" id="PIK55178.1"/>
    </source>
</evidence>
<dbReference type="AlphaFoldDB" id="A0A2G8L4L9"/>
<evidence type="ECO:0000313" key="4">
    <source>
        <dbReference type="Proteomes" id="UP000230750"/>
    </source>
</evidence>
<proteinExistence type="predicted"/>
<name>A0A2G8L4L9_STIJA</name>
<comment type="caution">
    <text evidence="3">The sequence shown here is derived from an EMBL/GenBank/DDBJ whole genome shotgun (WGS) entry which is preliminary data.</text>
</comment>